<accession>A0A398CV36</accession>
<keyword evidence="3" id="KW-1185">Reference proteome</keyword>
<dbReference type="Proteomes" id="UP000266340">
    <property type="component" value="Unassembled WGS sequence"/>
</dbReference>
<dbReference type="AlphaFoldDB" id="A0A398CV36"/>
<feature type="domain" description="Bacteriophage T5 Orf172 DNA-binding" evidence="1">
    <location>
        <begin position="46"/>
        <end position="98"/>
    </location>
</feature>
<protein>
    <recommendedName>
        <fullName evidence="1">Bacteriophage T5 Orf172 DNA-binding domain-containing protein</fullName>
    </recommendedName>
</protein>
<dbReference type="InterPro" id="IPR018306">
    <property type="entry name" value="Phage_T5_Orf172_DNA-bd"/>
</dbReference>
<dbReference type="RefSeq" id="WP_119148819.1">
    <property type="nucleotide sequence ID" value="NZ_QXJM01000030.1"/>
</dbReference>
<reference evidence="2 3" key="1">
    <citation type="submission" date="2018-09" db="EMBL/GenBank/DDBJ databases">
        <title>Cohnella cavernae sp. nov., isolated from a karst cave.</title>
        <authorList>
            <person name="Zhu H."/>
        </authorList>
    </citation>
    <scope>NUCLEOTIDE SEQUENCE [LARGE SCALE GENOMIC DNA]</scope>
    <source>
        <strain evidence="2 3">K2E09-144</strain>
    </source>
</reference>
<dbReference type="Pfam" id="PF10544">
    <property type="entry name" value="T5orf172"/>
    <property type="match status" value="1"/>
</dbReference>
<proteinExistence type="predicted"/>
<evidence type="ECO:0000259" key="1">
    <source>
        <dbReference type="Pfam" id="PF10544"/>
    </source>
</evidence>
<evidence type="ECO:0000313" key="3">
    <source>
        <dbReference type="Proteomes" id="UP000266340"/>
    </source>
</evidence>
<sequence>MILSGQIEDLKINTLNTFVILKFGFTKIISPLRNKQLFLTSLVWKNLQATAGSYSRYFPKTFSIYSTCRNRCYLAEKLIHERLSQYRINPSREFLRLPIGT</sequence>
<gene>
    <name evidence="2" type="ORF">D3H35_09320</name>
</gene>
<dbReference type="EMBL" id="QXJM01000030">
    <property type="protein sequence ID" value="RIE03747.1"/>
    <property type="molecule type" value="Genomic_DNA"/>
</dbReference>
<organism evidence="2 3">
    <name type="scientific">Cohnella faecalis</name>
    <dbReference type="NCBI Taxonomy" id="2315694"/>
    <lineage>
        <taxon>Bacteria</taxon>
        <taxon>Bacillati</taxon>
        <taxon>Bacillota</taxon>
        <taxon>Bacilli</taxon>
        <taxon>Bacillales</taxon>
        <taxon>Paenibacillaceae</taxon>
        <taxon>Cohnella</taxon>
    </lineage>
</organism>
<comment type="caution">
    <text evidence="2">The sequence shown here is derived from an EMBL/GenBank/DDBJ whole genome shotgun (WGS) entry which is preliminary data.</text>
</comment>
<evidence type="ECO:0000313" key="2">
    <source>
        <dbReference type="EMBL" id="RIE03747.1"/>
    </source>
</evidence>
<name>A0A398CV36_9BACL</name>